<feature type="region of interest" description="Disordered" evidence="1">
    <location>
        <begin position="227"/>
        <end position="247"/>
    </location>
</feature>
<evidence type="ECO:0000313" key="3">
    <source>
        <dbReference type="EMBL" id="TRO65255.1"/>
    </source>
</evidence>
<dbReference type="Proteomes" id="UP000315131">
    <property type="component" value="Unassembled WGS sequence"/>
</dbReference>
<dbReference type="Gene3D" id="3.40.1420.30">
    <property type="match status" value="3"/>
</dbReference>
<accession>A0A550I2R6</accession>
<dbReference type="OrthoDB" id="710080at2"/>
<feature type="compositionally biased region" description="Acidic residues" evidence="1">
    <location>
        <begin position="237"/>
        <end position="247"/>
    </location>
</feature>
<proteinExistence type="predicted"/>
<keyword evidence="4" id="KW-1185">Reference proteome</keyword>
<gene>
    <name evidence="3" type="ORF">FGM01_07550</name>
</gene>
<dbReference type="SUPFAM" id="SSF160574">
    <property type="entry name" value="BT0923-like"/>
    <property type="match status" value="2"/>
</dbReference>
<feature type="domain" description="Putative beta-lactamase-inhibitor-like PepSY-like" evidence="2">
    <location>
        <begin position="178"/>
        <end position="232"/>
    </location>
</feature>
<reference evidence="3 4" key="1">
    <citation type="submission" date="2019-06" db="EMBL/GenBank/DDBJ databases">
        <title>Gramella sabulilitoris sp. nov., isolated from a marine sand.</title>
        <authorList>
            <person name="Yoon J.-H."/>
        </authorList>
    </citation>
    <scope>NUCLEOTIDE SEQUENCE [LARGE SCALE GENOMIC DNA]</scope>
    <source>
        <strain evidence="3 4">HSMS-1</strain>
    </source>
</reference>
<feature type="compositionally biased region" description="Acidic residues" evidence="1">
    <location>
        <begin position="168"/>
        <end position="181"/>
    </location>
</feature>
<comment type="caution">
    <text evidence="3">The sequence shown here is derived from an EMBL/GenBank/DDBJ whole genome shotgun (WGS) entry which is preliminary data.</text>
</comment>
<dbReference type="RefSeq" id="WP_143410549.1">
    <property type="nucleotide sequence ID" value="NZ_VHSF01000002.1"/>
</dbReference>
<evidence type="ECO:0000313" key="4">
    <source>
        <dbReference type="Proteomes" id="UP000315131"/>
    </source>
</evidence>
<sequence>MIKLRKYVWLLGGIALLVSCSDDDTTRENDVDLDARFFNADVHVAVSSLSQDILNYVSSNYPDLTIIEAELEDNGNFEIYLSNGLELIFDSAGNFLGIDDDENEDFDDEYIPVEEIPQNILDFINSNFPGIEIDEAERENNGNYEIELENDVELIFDANGNFLGRAEDENEDDDEDDEDIDPANLPQNVLDYISENYPDNTIIEAEIEDDGGYEVTLNNGVELEFDAAGNFQSAEDGNGEDEENEDD</sequence>
<feature type="domain" description="Putative beta-lactamase-inhibitor-like PepSY-like" evidence="2">
    <location>
        <begin position="109"/>
        <end position="163"/>
    </location>
</feature>
<feature type="domain" description="Putative beta-lactamase-inhibitor-like PepSY-like" evidence="2">
    <location>
        <begin position="43"/>
        <end position="96"/>
    </location>
</feature>
<name>A0A550I2R6_9FLAO</name>
<evidence type="ECO:0000256" key="1">
    <source>
        <dbReference type="SAM" id="MobiDB-lite"/>
    </source>
</evidence>
<dbReference type="AlphaFoldDB" id="A0A550I2R6"/>
<dbReference type="InterPro" id="IPR021533">
    <property type="entry name" value="PepSY-like"/>
</dbReference>
<dbReference type="Pfam" id="PF11396">
    <property type="entry name" value="PepSY_like"/>
    <property type="match status" value="3"/>
</dbReference>
<evidence type="ECO:0000259" key="2">
    <source>
        <dbReference type="Pfam" id="PF11396"/>
    </source>
</evidence>
<dbReference type="PROSITE" id="PS51257">
    <property type="entry name" value="PROKAR_LIPOPROTEIN"/>
    <property type="match status" value="1"/>
</dbReference>
<protein>
    <recommendedName>
        <fullName evidence="2">Putative beta-lactamase-inhibitor-like PepSY-like domain-containing protein</fullName>
    </recommendedName>
</protein>
<feature type="region of interest" description="Disordered" evidence="1">
    <location>
        <begin position="164"/>
        <end position="186"/>
    </location>
</feature>
<organism evidence="3 4">
    <name type="scientific">Christiangramia sabulilitoris</name>
    <dbReference type="NCBI Taxonomy" id="2583991"/>
    <lineage>
        <taxon>Bacteria</taxon>
        <taxon>Pseudomonadati</taxon>
        <taxon>Bacteroidota</taxon>
        <taxon>Flavobacteriia</taxon>
        <taxon>Flavobacteriales</taxon>
        <taxon>Flavobacteriaceae</taxon>
        <taxon>Christiangramia</taxon>
    </lineage>
</organism>
<dbReference type="EMBL" id="VHSF01000002">
    <property type="protein sequence ID" value="TRO65255.1"/>
    <property type="molecule type" value="Genomic_DNA"/>
</dbReference>